<accession>A0ABW0KV40</accession>
<dbReference type="Proteomes" id="UP001596052">
    <property type="component" value="Unassembled WGS sequence"/>
</dbReference>
<evidence type="ECO:0000313" key="3">
    <source>
        <dbReference type="Proteomes" id="UP001596052"/>
    </source>
</evidence>
<dbReference type="GO" id="GO:0016740">
    <property type="term" value="F:transferase activity"/>
    <property type="evidence" value="ECO:0007669"/>
    <property type="project" value="UniProtKB-KW"/>
</dbReference>
<reference evidence="3" key="1">
    <citation type="journal article" date="2019" name="Int. J. Syst. Evol. Microbiol.">
        <title>The Global Catalogue of Microorganisms (GCM) 10K type strain sequencing project: providing services to taxonomists for standard genome sequencing and annotation.</title>
        <authorList>
            <consortium name="The Broad Institute Genomics Platform"/>
            <consortium name="The Broad Institute Genome Sequencing Center for Infectious Disease"/>
            <person name="Wu L."/>
            <person name="Ma J."/>
        </authorList>
    </citation>
    <scope>NUCLEOTIDE SEQUENCE [LARGE SCALE GENOMIC DNA]</scope>
    <source>
        <strain evidence="3">CGMCC 4.1469</strain>
    </source>
</reference>
<gene>
    <name evidence="2" type="ORF">ACFQDI_16955</name>
</gene>
<name>A0ABW0KV40_9BACT</name>
<comment type="caution">
    <text evidence="2">The sequence shown here is derived from an EMBL/GenBank/DDBJ whole genome shotgun (WGS) entry which is preliminary data.</text>
</comment>
<evidence type="ECO:0000259" key="1">
    <source>
        <dbReference type="Pfam" id="PF04230"/>
    </source>
</evidence>
<sequence length="297" mass="32615">MKIAFVGASGYGNVGDDTYPLVFAQQLPEHELVIYNSDLPRALPEDLDMLVMGGGGILYNHGKEGDAAGLSPHFCCMRFYMDEAIRRRIPWGFLSCGFQFQFNGEENDAARLKPWAPYLGQAHFVTLRSRRCVGIAQELCGREDVVFAPDAAYLYRPGAAASQGDMRSITLVPAGAVNARNALTNHYLRQFAGSGMSMTWLGMGAPADNHALLAEAAERFPQAQIIASPGPRAAYETIARSRLVITGRYHGMVFARACRVPFITPVDAPYKIRMENLDEDISAAATHFEVLRRHISG</sequence>
<keyword evidence="3" id="KW-1185">Reference proteome</keyword>
<feature type="domain" description="Polysaccharide pyruvyl transferase" evidence="1">
    <location>
        <begin position="25"/>
        <end position="263"/>
    </location>
</feature>
<proteinExistence type="predicted"/>
<dbReference type="Pfam" id="PF04230">
    <property type="entry name" value="PS_pyruv_trans"/>
    <property type="match status" value="1"/>
</dbReference>
<organism evidence="2 3">
    <name type="scientific">Prosthecobacter fluviatilis</name>
    <dbReference type="NCBI Taxonomy" id="445931"/>
    <lineage>
        <taxon>Bacteria</taxon>
        <taxon>Pseudomonadati</taxon>
        <taxon>Verrucomicrobiota</taxon>
        <taxon>Verrucomicrobiia</taxon>
        <taxon>Verrucomicrobiales</taxon>
        <taxon>Verrucomicrobiaceae</taxon>
        <taxon>Prosthecobacter</taxon>
    </lineage>
</organism>
<dbReference type="EMBL" id="JBHSMQ010000006">
    <property type="protein sequence ID" value="MFC5456557.1"/>
    <property type="molecule type" value="Genomic_DNA"/>
</dbReference>
<evidence type="ECO:0000313" key="2">
    <source>
        <dbReference type="EMBL" id="MFC5456557.1"/>
    </source>
</evidence>
<keyword evidence="2" id="KW-0808">Transferase</keyword>
<dbReference type="RefSeq" id="WP_377168914.1">
    <property type="nucleotide sequence ID" value="NZ_JBHSMQ010000006.1"/>
</dbReference>
<dbReference type="InterPro" id="IPR007345">
    <property type="entry name" value="Polysacch_pyruvyl_Trfase"/>
</dbReference>
<protein>
    <submittedName>
        <fullName evidence="2">Polysaccharide pyruvyl transferase family protein</fullName>
    </submittedName>
</protein>